<evidence type="ECO:0000256" key="2">
    <source>
        <dbReference type="ARBA" id="ARBA00022692"/>
    </source>
</evidence>
<gene>
    <name evidence="7" type="ORF">AU210_008631</name>
</gene>
<keyword evidence="5" id="KW-0175">Coiled coil</keyword>
<evidence type="ECO:0000256" key="6">
    <source>
        <dbReference type="SAM" id="Phobius"/>
    </source>
</evidence>
<comment type="subcellular location">
    <subcellularLocation>
        <location evidence="1">Membrane</location>
        <topology evidence="1">Multi-pass membrane protein</topology>
    </subcellularLocation>
</comment>
<feature type="transmembrane region" description="Helical" evidence="6">
    <location>
        <begin position="574"/>
        <end position="592"/>
    </location>
</feature>
<keyword evidence="2 6" id="KW-0812">Transmembrane</keyword>
<dbReference type="EMBL" id="MABQ02000005">
    <property type="protein sequence ID" value="PCD36079.1"/>
    <property type="molecule type" value="Genomic_DNA"/>
</dbReference>
<dbReference type="Gene3D" id="1.20.58.340">
    <property type="entry name" value="Magnesium transport protein CorA, transmembrane region"/>
    <property type="match status" value="1"/>
</dbReference>
<protein>
    <submittedName>
        <fullName evidence="7">Uncharacterized protein</fullName>
    </submittedName>
</protein>
<feature type="transmembrane region" description="Helical" evidence="6">
    <location>
        <begin position="542"/>
        <end position="562"/>
    </location>
</feature>
<keyword evidence="4 6" id="KW-0472">Membrane</keyword>
<evidence type="ECO:0000256" key="1">
    <source>
        <dbReference type="ARBA" id="ARBA00004141"/>
    </source>
</evidence>
<organism evidence="7 8">
    <name type="scientific">Fusarium oxysporum f. sp. radicis-cucumerinum</name>
    <dbReference type="NCBI Taxonomy" id="327505"/>
    <lineage>
        <taxon>Eukaryota</taxon>
        <taxon>Fungi</taxon>
        <taxon>Dikarya</taxon>
        <taxon>Ascomycota</taxon>
        <taxon>Pezizomycotina</taxon>
        <taxon>Sordariomycetes</taxon>
        <taxon>Hypocreomycetidae</taxon>
        <taxon>Hypocreales</taxon>
        <taxon>Nectriaceae</taxon>
        <taxon>Fusarium</taxon>
        <taxon>Fusarium oxysporum species complex</taxon>
    </lineage>
</organism>
<dbReference type="Proteomes" id="UP000219602">
    <property type="component" value="Chromosome 7"/>
</dbReference>
<name>A0A2H3HGB8_FUSOX</name>
<dbReference type="GO" id="GO:0016020">
    <property type="term" value="C:membrane"/>
    <property type="evidence" value="ECO:0007669"/>
    <property type="project" value="UniProtKB-SubCell"/>
</dbReference>
<evidence type="ECO:0000313" key="8">
    <source>
        <dbReference type="Proteomes" id="UP000219602"/>
    </source>
</evidence>
<dbReference type="InterPro" id="IPR045863">
    <property type="entry name" value="CorA_TM1_TM2"/>
</dbReference>
<sequence length="648" mass="73251">MRSGTLQKAAVLSTVSLHPITERLLEDTQHAVNVVMQLEVLPPIREVAYNWQCCYCCHGWMNLATSPACEQRFVGMEMPTEPVSMANINSSAYAWNQEFFDRQIQKYPAENTPAVATFSSVYDLIKKFLSASGDMEAFLGPSTYQMLELEPLCISCSMDDLIGGTDHRVTRPMALLDDRCRRMHHSEPPGGHMRRDRGPLSSSQLLQELRKRRYGCIGETDAARRLLYVANPDCWVIVALAATASSVQATFLADFFYKYLGSRTSLGIHRPMRGPLVFGLEFHLQFYVWCEGGPQFRDFRKKRNGKPLRQSRQPYYLKLGDENEPQVHIYETQVSCLIAGIDEDSWVAYQFVDTYYQGDKPLEQGEQDGVKPDPLTGGYLMQTSLSGLRESISLLSTSVDSNKLESYTQDEGDMTASSHEGIVESMAQKKLTQRVLNEANRFLPQTIHSICKAIEVWDRFSRRDLAYLSDILKSDSKKSPIPSVKVVTMIEDHIDALRDLQRRAEEQRDLCAGLARKLEMQIVMEDNEVTARQQAGSEMTRYWTGIGLVFLPLTAVTSIFSMQAGILPESFYKWWIFIIFWVAITLLVILAVEFRSLRSSIPILVGDCSCSRASSPLHPISSRLSLLSSATDYPVEFELIPRSPGRTV</sequence>
<evidence type="ECO:0000256" key="3">
    <source>
        <dbReference type="ARBA" id="ARBA00022989"/>
    </source>
</evidence>
<reference evidence="7 8" key="1">
    <citation type="journal article" date="2016" name="Environ. Microbiol.">
        <title>Effector profiles distinguish formae speciales of Fusarium oxysporum.</title>
        <authorList>
            <person name="van Dam P."/>
            <person name="Fokkens L."/>
            <person name="Schmidt S.M."/>
            <person name="Linmans J.H."/>
            <person name="Kistler H.C."/>
            <person name="Ma L.J."/>
            <person name="Rep M."/>
        </authorList>
    </citation>
    <scope>NUCLEOTIDE SEQUENCE [LARGE SCALE GENOMIC DNA]</scope>
    <source>
        <strain evidence="7 8">Forc016</strain>
    </source>
</reference>
<keyword evidence="3 6" id="KW-1133">Transmembrane helix</keyword>
<dbReference type="STRING" id="327505.A0A2H3HGB8"/>
<proteinExistence type="predicted"/>
<evidence type="ECO:0000256" key="4">
    <source>
        <dbReference type="ARBA" id="ARBA00023136"/>
    </source>
</evidence>
<dbReference type="SUPFAM" id="SSF144083">
    <property type="entry name" value="Magnesium transport protein CorA, transmembrane region"/>
    <property type="match status" value="1"/>
</dbReference>
<reference evidence="7 8" key="2">
    <citation type="journal article" date="2017" name="Sci. Rep.">
        <title>A mobile pathogenicity chromosome in Fusarium oxysporum for infection of multiple cucurbit species.</title>
        <authorList>
            <person name="van Dam P."/>
            <person name="Fokkens L."/>
            <person name="Ayukawa Y."/>
            <person name="van der Gragt M."/>
            <person name="Ter Horst A."/>
            <person name="Brankovics B."/>
            <person name="Houterman P.M."/>
            <person name="Arie T."/>
            <person name="Rep M."/>
        </authorList>
    </citation>
    <scope>NUCLEOTIDE SEQUENCE [LARGE SCALE GENOMIC DNA]</scope>
    <source>
        <strain evidence="7 8">Forc016</strain>
    </source>
</reference>
<feature type="coiled-coil region" evidence="5">
    <location>
        <begin position="490"/>
        <end position="517"/>
    </location>
</feature>
<accession>A0A2H3HGB8</accession>
<evidence type="ECO:0000256" key="5">
    <source>
        <dbReference type="SAM" id="Coils"/>
    </source>
</evidence>
<evidence type="ECO:0000313" key="7">
    <source>
        <dbReference type="EMBL" id="PCD36079.1"/>
    </source>
</evidence>
<comment type="caution">
    <text evidence="7">The sequence shown here is derived from an EMBL/GenBank/DDBJ whole genome shotgun (WGS) entry which is preliminary data.</text>
</comment>
<dbReference type="GO" id="GO:0046873">
    <property type="term" value="F:metal ion transmembrane transporter activity"/>
    <property type="evidence" value="ECO:0007669"/>
    <property type="project" value="InterPro"/>
</dbReference>
<dbReference type="AlphaFoldDB" id="A0A2H3HGB8"/>